<dbReference type="PANTHER" id="PTHR35562:SF1">
    <property type="entry name" value="UPF0115 PROTEIN YFCN"/>
    <property type="match status" value="1"/>
</dbReference>
<dbReference type="Gene3D" id="3.30.1370.110">
    <property type="match status" value="1"/>
</dbReference>
<dbReference type="GO" id="GO:0072344">
    <property type="term" value="P:rescue of stalled ribosome"/>
    <property type="evidence" value="ECO:0007669"/>
    <property type="project" value="UniProtKB-UniRule"/>
</dbReference>
<keyword evidence="9" id="KW-1185">Reference proteome</keyword>
<evidence type="ECO:0000259" key="7">
    <source>
        <dbReference type="PROSITE" id="PS50828"/>
    </source>
</evidence>
<evidence type="ECO:0000313" key="8">
    <source>
        <dbReference type="EMBL" id="SCC09008.1"/>
    </source>
</evidence>
<protein>
    <recommendedName>
        <fullName evidence="6">Ribosome rescue factor SmrB</fullName>
        <ecNumber evidence="6">3.1.-.-</ecNumber>
    </recommendedName>
</protein>
<dbReference type="Proteomes" id="UP000199670">
    <property type="component" value="Unassembled WGS sequence"/>
</dbReference>
<comment type="subunit">
    <text evidence="6">Associates with collided ribosomes, but not with correctly translating polysomes.</text>
</comment>
<keyword evidence="4 6" id="KW-0378">Hydrolase</keyword>
<dbReference type="PROSITE" id="PS50828">
    <property type="entry name" value="SMR"/>
    <property type="match status" value="1"/>
</dbReference>
<evidence type="ECO:0000256" key="5">
    <source>
        <dbReference type="ARBA" id="ARBA00022884"/>
    </source>
</evidence>
<dbReference type="GO" id="GO:0019843">
    <property type="term" value="F:rRNA binding"/>
    <property type="evidence" value="ECO:0007669"/>
    <property type="project" value="UniProtKB-UniRule"/>
</dbReference>
<evidence type="ECO:0000256" key="2">
    <source>
        <dbReference type="ARBA" id="ARBA00022730"/>
    </source>
</evidence>
<dbReference type="SUPFAM" id="SSF160443">
    <property type="entry name" value="SMR domain-like"/>
    <property type="match status" value="1"/>
</dbReference>
<dbReference type="HAMAP" id="MF_01042">
    <property type="entry name" value="SmrB"/>
    <property type="match status" value="1"/>
</dbReference>
<organism evidence="8 9">
    <name type="scientific">Gilliamella bombicola</name>
    <dbReference type="NCBI Taxonomy" id="1798182"/>
    <lineage>
        <taxon>Bacteria</taxon>
        <taxon>Pseudomonadati</taxon>
        <taxon>Pseudomonadota</taxon>
        <taxon>Gammaproteobacteria</taxon>
        <taxon>Orbales</taxon>
        <taxon>Orbaceae</taxon>
        <taxon>Gilliamella</taxon>
    </lineage>
</organism>
<dbReference type="SMART" id="SM00463">
    <property type="entry name" value="SMR"/>
    <property type="match status" value="1"/>
</dbReference>
<dbReference type="Pfam" id="PF01713">
    <property type="entry name" value="Smr"/>
    <property type="match status" value="1"/>
</dbReference>
<evidence type="ECO:0000313" key="9">
    <source>
        <dbReference type="Proteomes" id="UP000199670"/>
    </source>
</evidence>
<keyword evidence="3 6" id="KW-0255">Endonuclease</keyword>
<dbReference type="STRING" id="1798182.GA0061081_10574"/>
<keyword evidence="2 6" id="KW-0699">rRNA-binding</keyword>
<dbReference type="OrthoDB" id="5795446at2"/>
<sequence>MPNKFNLDQDDINLFKNSIGNTKKLKQDTVIHKPVKRSKKIMETQKLQHEKTHAEFYFSDNYQPLLQQEPIRYSREDADPYEVKKLRRGFYEPEFFLDLHGLTQQEAKKEIAALIAACLRERAHCACIMYGHGKNILKKQTPMWLAQHPRIICFHQAPKEFGGSAALLILFDIDNELANS</sequence>
<reference evidence="9" key="1">
    <citation type="submission" date="2016-08" db="EMBL/GenBank/DDBJ databases">
        <authorList>
            <person name="Varghese N."/>
            <person name="Submissions Spin"/>
        </authorList>
    </citation>
    <scope>NUCLEOTIDE SEQUENCE [LARGE SCALE GENOMIC DNA]</scope>
    <source>
        <strain evidence="9">R-53248</strain>
    </source>
</reference>
<dbReference type="RefSeq" id="WP_091348424.1">
    <property type="nucleotide sequence ID" value="NZ_FMAQ01000005.1"/>
</dbReference>
<dbReference type="EMBL" id="FMAQ01000005">
    <property type="protein sequence ID" value="SCC09008.1"/>
    <property type="molecule type" value="Genomic_DNA"/>
</dbReference>
<evidence type="ECO:0000256" key="3">
    <source>
        <dbReference type="ARBA" id="ARBA00022759"/>
    </source>
</evidence>
<dbReference type="NCBIfam" id="NF003432">
    <property type="entry name" value="PRK04946.1"/>
    <property type="match status" value="1"/>
</dbReference>
<dbReference type="GO" id="GO:0016787">
    <property type="term" value="F:hydrolase activity"/>
    <property type="evidence" value="ECO:0007669"/>
    <property type="project" value="UniProtKB-KW"/>
</dbReference>
<comment type="function">
    <text evidence="6">Acts as a ribosome collision sensor. Detects stalled/collided disomes (pairs of ribosomes where the leading ribosome is stalled and a second ribosome has collided with it) and endonucleolytically cleaves mRNA at the 5' boundary of the stalled ribosome. Stalled/collided disomes form a new interface (primarily via the 30S subunits) that binds SmrB. Cleaved mRNA becomes available for tmRNA ligation, leading to ribosomal subunit dissociation and rescue of stalled ribosomes.</text>
</comment>
<dbReference type="GO" id="GO:0004521">
    <property type="term" value="F:RNA endonuclease activity"/>
    <property type="evidence" value="ECO:0007669"/>
    <property type="project" value="UniProtKB-UniRule"/>
</dbReference>
<dbReference type="AlphaFoldDB" id="A0A1C4BQL0"/>
<name>A0A1C4BQL0_9GAMM</name>
<accession>A0A1C4BQL0</accession>
<keyword evidence="1 6" id="KW-0540">Nuclease</keyword>
<evidence type="ECO:0000256" key="1">
    <source>
        <dbReference type="ARBA" id="ARBA00022722"/>
    </source>
</evidence>
<gene>
    <name evidence="6" type="primary">smrB</name>
    <name evidence="8" type="ORF">GA0061081_10574</name>
</gene>
<comment type="similarity">
    <text evidence="6">Belongs to the SmrB family.</text>
</comment>
<evidence type="ECO:0000256" key="6">
    <source>
        <dbReference type="HAMAP-Rule" id="MF_01042"/>
    </source>
</evidence>
<proteinExistence type="inferred from homology"/>
<dbReference type="InterPro" id="IPR002625">
    <property type="entry name" value="Smr_dom"/>
</dbReference>
<feature type="domain" description="Smr" evidence="7">
    <location>
        <begin position="97"/>
        <end position="172"/>
    </location>
</feature>
<keyword evidence="5 6" id="KW-0694">RNA-binding</keyword>
<dbReference type="InterPro" id="IPR022990">
    <property type="entry name" value="SmrB-like"/>
</dbReference>
<dbReference type="InterPro" id="IPR036063">
    <property type="entry name" value="Smr_dom_sf"/>
</dbReference>
<evidence type="ECO:0000256" key="4">
    <source>
        <dbReference type="ARBA" id="ARBA00022801"/>
    </source>
</evidence>
<dbReference type="EC" id="3.1.-.-" evidence="6"/>
<dbReference type="PANTHER" id="PTHR35562">
    <property type="entry name" value="DNA ENDONUCLEASE SMRA-RELATED"/>
    <property type="match status" value="1"/>
</dbReference>